<keyword evidence="2" id="KW-0472">Membrane</keyword>
<gene>
    <name evidence="3" type="ordered locus">cce_4048</name>
</gene>
<dbReference type="RefSeq" id="WP_009543867.1">
    <property type="nucleotide sequence ID" value="NC_010546.1"/>
</dbReference>
<dbReference type="STRING" id="43989.cce_4048"/>
<evidence type="ECO:0000256" key="2">
    <source>
        <dbReference type="SAM" id="Phobius"/>
    </source>
</evidence>
<keyword evidence="1" id="KW-0175">Coiled coil</keyword>
<feature type="coiled-coil region" evidence="1">
    <location>
        <begin position="6"/>
        <end position="61"/>
    </location>
</feature>
<organism evidence="3 4">
    <name type="scientific">Crocosphaera subtropica (strain ATCC 51142 / BH68)</name>
    <name type="common">Cyanothece sp. (strain ATCC 51142)</name>
    <dbReference type="NCBI Taxonomy" id="43989"/>
    <lineage>
        <taxon>Bacteria</taxon>
        <taxon>Bacillati</taxon>
        <taxon>Cyanobacteriota</taxon>
        <taxon>Cyanophyceae</taxon>
        <taxon>Oscillatoriophycideae</taxon>
        <taxon>Chroococcales</taxon>
        <taxon>Aphanothecaceae</taxon>
        <taxon>Crocosphaera</taxon>
        <taxon>Crocosphaera subtropica</taxon>
    </lineage>
</organism>
<dbReference type="SUPFAM" id="SSF58100">
    <property type="entry name" value="Bacterial hemolysins"/>
    <property type="match status" value="1"/>
</dbReference>
<evidence type="ECO:0000313" key="3">
    <source>
        <dbReference type="EMBL" id="ACB53396.1"/>
    </source>
</evidence>
<accession>B1WQU4</accession>
<proteinExistence type="predicted"/>
<sequence length="101" mass="11445">MSKTSEQNLTEILTEINKKLDSLQKELRDNKIELTEAKGQREVLTVEINALQEDIKEIKTSQQDQIWTLVWALIWTLIGILITVVVSFLVAGGKFIISGSF</sequence>
<dbReference type="HOGENOM" id="CLU_110168_2_1_3"/>
<dbReference type="KEGG" id="cyt:cce_4048"/>
<dbReference type="eggNOG" id="ENOG5033K6I">
    <property type="taxonomic scope" value="Bacteria"/>
</dbReference>
<keyword evidence="2" id="KW-1133">Transmembrane helix</keyword>
<evidence type="ECO:0000313" key="4">
    <source>
        <dbReference type="Proteomes" id="UP000001203"/>
    </source>
</evidence>
<reference evidence="3 4" key="1">
    <citation type="journal article" date="2008" name="Proc. Natl. Acad. Sci. U.S.A.">
        <title>The genome of Cyanothece 51142, a unicellular diazotrophic cyanobacterium important in the marine nitrogen cycle.</title>
        <authorList>
            <person name="Welsh E.A."/>
            <person name="Liberton M."/>
            <person name="Stoeckel J."/>
            <person name="Loh T."/>
            <person name="Elvitigala T."/>
            <person name="Wang C."/>
            <person name="Wollam A."/>
            <person name="Fulton R.S."/>
            <person name="Clifton S.W."/>
            <person name="Jacobs J.M."/>
            <person name="Aurora R."/>
            <person name="Ghosh B.K."/>
            <person name="Sherman L.A."/>
            <person name="Smith R.D."/>
            <person name="Wilson R.K."/>
            <person name="Pakrasi H.B."/>
        </authorList>
    </citation>
    <scope>NUCLEOTIDE SEQUENCE [LARGE SCALE GENOMIC DNA]</scope>
    <source>
        <strain evidence="4">ATCC 51142 / BH68</strain>
    </source>
</reference>
<protein>
    <submittedName>
        <fullName evidence="3">Uncharacterized protein</fullName>
    </submittedName>
</protein>
<dbReference type="AlphaFoldDB" id="B1WQU4"/>
<dbReference type="EMBL" id="CP000806">
    <property type="protein sequence ID" value="ACB53396.1"/>
    <property type="molecule type" value="Genomic_DNA"/>
</dbReference>
<dbReference type="OrthoDB" id="471184at2"/>
<feature type="transmembrane region" description="Helical" evidence="2">
    <location>
        <begin position="66"/>
        <end position="91"/>
    </location>
</feature>
<name>B1WQU4_CROS5</name>
<dbReference type="Proteomes" id="UP000001203">
    <property type="component" value="Chromosome circular"/>
</dbReference>
<keyword evidence="4" id="KW-1185">Reference proteome</keyword>
<evidence type="ECO:0000256" key="1">
    <source>
        <dbReference type="SAM" id="Coils"/>
    </source>
</evidence>
<keyword evidence="2" id="KW-0812">Transmembrane</keyword>